<evidence type="ECO:0000313" key="3">
    <source>
        <dbReference type="Proteomes" id="UP000034881"/>
    </source>
</evidence>
<comment type="caution">
    <text evidence="2">The sequence shown here is derived from an EMBL/GenBank/DDBJ whole genome shotgun (WGS) entry which is preliminary data.</text>
</comment>
<reference evidence="2 3" key="1">
    <citation type="journal article" date="2015" name="Nature">
        <title>rRNA introns, odd ribosomes, and small enigmatic genomes across a large radiation of phyla.</title>
        <authorList>
            <person name="Brown C.T."/>
            <person name="Hug L.A."/>
            <person name="Thomas B.C."/>
            <person name="Sharon I."/>
            <person name="Castelle C.J."/>
            <person name="Singh A."/>
            <person name="Wilkins M.J."/>
            <person name="Williams K.H."/>
            <person name="Banfield J.F."/>
        </authorList>
    </citation>
    <scope>NUCLEOTIDE SEQUENCE [LARGE SCALE GENOMIC DNA]</scope>
</reference>
<evidence type="ECO:0000313" key="2">
    <source>
        <dbReference type="EMBL" id="KKR41446.1"/>
    </source>
</evidence>
<dbReference type="AlphaFoldDB" id="A0A0G0QVR8"/>
<evidence type="ECO:0000256" key="1">
    <source>
        <dbReference type="SAM" id="MobiDB-lite"/>
    </source>
</evidence>
<feature type="compositionally biased region" description="Polar residues" evidence="1">
    <location>
        <begin position="148"/>
        <end position="163"/>
    </location>
</feature>
<dbReference type="EMBL" id="LBYB01000011">
    <property type="protein sequence ID" value="KKR41446.1"/>
    <property type="molecule type" value="Genomic_DNA"/>
</dbReference>
<protein>
    <submittedName>
        <fullName evidence="2">Uncharacterized protein</fullName>
    </submittedName>
</protein>
<accession>A0A0G0QVR8</accession>
<sequence>MNERDVTKSPSAVAVKPANTPAVVRAVSYKIDVKNPGDLPQYASTVIAFNNAGMSYEPIANAGEHIGDTVTIHEADALVRQGWQNTAGIDVKENQITAWQDRGEIVITNSPQFPVFNQPVSGQEIAVASNSLTQKTDVLEGIRIVSTSTTSLPSSDNDGQLENNPYLKPQEELQKAA</sequence>
<feature type="region of interest" description="Disordered" evidence="1">
    <location>
        <begin position="148"/>
        <end position="177"/>
    </location>
</feature>
<dbReference type="Proteomes" id="UP000034881">
    <property type="component" value="Unassembled WGS sequence"/>
</dbReference>
<name>A0A0G0QVR8_9BACT</name>
<gene>
    <name evidence="2" type="ORF">UT77_C0011G0017</name>
</gene>
<organism evidence="2 3">
    <name type="scientific">Candidatus Daviesbacteria bacterium GW2011_GWC2_40_12</name>
    <dbReference type="NCBI Taxonomy" id="1618431"/>
    <lineage>
        <taxon>Bacteria</taxon>
        <taxon>Candidatus Daviesiibacteriota</taxon>
    </lineage>
</organism>
<proteinExistence type="predicted"/>